<dbReference type="RefSeq" id="WP_077589302.1">
    <property type="nucleotide sequence ID" value="NZ_CP019640.1"/>
</dbReference>
<reference evidence="2 3" key="1">
    <citation type="submission" date="2017-02" db="EMBL/GenBank/DDBJ databases">
        <title>The complete genomic sequence of a novel cold adapted crude oil-degrading bacterium Planococcus qaidamina Y42.</title>
        <authorList>
            <person name="Yang R."/>
        </authorList>
    </citation>
    <scope>NUCLEOTIDE SEQUENCE [LARGE SCALE GENOMIC DNA]</scope>
    <source>
        <strain evidence="2 3">Y42</strain>
    </source>
</reference>
<dbReference type="Proteomes" id="UP000188184">
    <property type="component" value="Chromosome"/>
</dbReference>
<protein>
    <submittedName>
        <fullName evidence="2">Uncharacterized protein</fullName>
    </submittedName>
</protein>
<name>A0A1Q2KYY5_9BACL</name>
<accession>A0A1Q2KYY5</accession>
<evidence type="ECO:0000313" key="3">
    <source>
        <dbReference type="Proteomes" id="UP000188184"/>
    </source>
</evidence>
<dbReference type="AlphaFoldDB" id="A0A1Q2KYY5"/>
<dbReference type="KEGG" id="pmar:B0X71_10210"/>
<dbReference type="EMBL" id="CP019640">
    <property type="protein sequence ID" value="AQQ53409.1"/>
    <property type="molecule type" value="Genomic_DNA"/>
</dbReference>
<feature type="compositionally biased region" description="Basic and acidic residues" evidence="1">
    <location>
        <begin position="1"/>
        <end position="33"/>
    </location>
</feature>
<evidence type="ECO:0000313" key="2">
    <source>
        <dbReference type="EMBL" id="AQQ53409.1"/>
    </source>
</evidence>
<organism evidence="2 3">
    <name type="scientific">Planococcus lenghuensis</name>
    <dbReference type="NCBI Taxonomy" id="2213202"/>
    <lineage>
        <taxon>Bacteria</taxon>
        <taxon>Bacillati</taxon>
        <taxon>Bacillota</taxon>
        <taxon>Bacilli</taxon>
        <taxon>Bacillales</taxon>
        <taxon>Caryophanaceae</taxon>
        <taxon>Planococcus</taxon>
    </lineage>
</organism>
<feature type="region of interest" description="Disordered" evidence="1">
    <location>
        <begin position="102"/>
        <end position="125"/>
    </location>
</feature>
<sequence>MRNNDSKRYRRGENFSESDDRPESTHSVRDGGHGRSGHHKGAKTFRRGRAIEFLERMNTRRETLKQQLETPELQSINPILVGELKALETVIAEFTRLFELHPDEGKQNGPVLPAEATPVDDKTEA</sequence>
<feature type="compositionally biased region" description="Basic residues" evidence="1">
    <location>
        <begin position="35"/>
        <end position="48"/>
    </location>
</feature>
<gene>
    <name evidence="2" type="ORF">B0X71_10210</name>
</gene>
<proteinExistence type="predicted"/>
<evidence type="ECO:0000256" key="1">
    <source>
        <dbReference type="SAM" id="MobiDB-lite"/>
    </source>
</evidence>
<feature type="region of interest" description="Disordered" evidence="1">
    <location>
        <begin position="1"/>
        <end position="48"/>
    </location>
</feature>
<keyword evidence="3" id="KW-1185">Reference proteome</keyword>